<accession>A0ABX7PMX5</accession>
<keyword evidence="3" id="KW-0804">Transcription</keyword>
<feature type="domain" description="HTH gntR-type" evidence="5">
    <location>
        <begin position="35"/>
        <end position="102"/>
    </location>
</feature>
<dbReference type="PRINTS" id="PR00035">
    <property type="entry name" value="HTHGNTR"/>
</dbReference>
<evidence type="ECO:0000256" key="2">
    <source>
        <dbReference type="ARBA" id="ARBA00023125"/>
    </source>
</evidence>
<evidence type="ECO:0000256" key="3">
    <source>
        <dbReference type="ARBA" id="ARBA00023163"/>
    </source>
</evidence>
<evidence type="ECO:0000313" key="7">
    <source>
        <dbReference type="Proteomes" id="UP000662818"/>
    </source>
</evidence>
<dbReference type="CDD" id="cd07377">
    <property type="entry name" value="WHTH_GntR"/>
    <property type="match status" value="1"/>
</dbReference>
<proteinExistence type="predicted"/>
<organism evidence="6 7">
    <name type="scientific">Nocardioides aromaticivorans</name>
    <dbReference type="NCBI Taxonomy" id="200618"/>
    <lineage>
        <taxon>Bacteria</taxon>
        <taxon>Bacillati</taxon>
        <taxon>Actinomycetota</taxon>
        <taxon>Actinomycetes</taxon>
        <taxon>Propionibacteriales</taxon>
        <taxon>Nocardioidaceae</taxon>
        <taxon>Nocardioides</taxon>
    </lineage>
</organism>
<dbReference type="Pfam" id="PF07729">
    <property type="entry name" value="FCD"/>
    <property type="match status" value="1"/>
</dbReference>
<dbReference type="InterPro" id="IPR036388">
    <property type="entry name" value="WH-like_DNA-bd_sf"/>
</dbReference>
<dbReference type="SMART" id="SM00895">
    <property type="entry name" value="FCD"/>
    <property type="match status" value="1"/>
</dbReference>
<dbReference type="PANTHER" id="PTHR43537:SF5">
    <property type="entry name" value="UXU OPERON TRANSCRIPTIONAL REGULATOR"/>
    <property type="match status" value="1"/>
</dbReference>
<dbReference type="Gene3D" id="1.20.120.530">
    <property type="entry name" value="GntR ligand-binding domain-like"/>
    <property type="match status" value="1"/>
</dbReference>
<dbReference type="Pfam" id="PF00392">
    <property type="entry name" value="GntR"/>
    <property type="match status" value="1"/>
</dbReference>
<dbReference type="PROSITE" id="PS50949">
    <property type="entry name" value="HTH_GNTR"/>
    <property type="match status" value="1"/>
</dbReference>
<name>A0ABX7PMX5_9ACTN</name>
<keyword evidence="1" id="KW-0805">Transcription regulation</keyword>
<keyword evidence="7" id="KW-1185">Reference proteome</keyword>
<feature type="region of interest" description="Disordered" evidence="4">
    <location>
        <begin position="248"/>
        <end position="268"/>
    </location>
</feature>
<dbReference type="InterPro" id="IPR008920">
    <property type="entry name" value="TF_FadR/GntR_C"/>
</dbReference>
<dbReference type="SMART" id="SM00345">
    <property type="entry name" value="HTH_GNTR"/>
    <property type="match status" value="1"/>
</dbReference>
<dbReference type="EMBL" id="CP022295">
    <property type="protein sequence ID" value="QSR27275.1"/>
    <property type="molecule type" value="Genomic_DNA"/>
</dbReference>
<protein>
    <submittedName>
        <fullName evidence="6">GntR family transcriptional regulator</fullName>
    </submittedName>
</protein>
<dbReference type="Gene3D" id="1.10.10.10">
    <property type="entry name" value="Winged helix-like DNA-binding domain superfamily/Winged helix DNA-binding domain"/>
    <property type="match status" value="1"/>
</dbReference>
<sequence>MFRRDASRVSFVKPALGGGPGAWREGYSRAVDTGESLRDYAYRSVRARILSAALKPGERLVERDLAAELGVSRIPLREALRMLASEGLVVLVPGKGALVAPFGPQDVTDLFDVREVLESLAARLAAERATETTLKPLSDSLLEARAATQADDPQRIAAANAAFHAEVVALAGNPLLAAIMTPLAARVEWLFRLTASRDPHEQCAEHEAIYQLIASGNGAAAAAAAFAHTASGRGESVALASEWTSEAVDPEAVARTRRRRTTAAEPRG</sequence>
<evidence type="ECO:0000313" key="6">
    <source>
        <dbReference type="EMBL" id="QSR27275.1"/>
    </source>
</evidence>
<dbReference type="SUPFAM" id="SSF48008">
    <property type="entry name" value="GntR ligand-binding domain-like"/>
    <property type="match status" value="1"/>
</dbReference>
<dbReference type="InterPro" id="IPR000524">
    <property type="entry name" value="Tscrpt_reg_HTH_GntR"/>
</dbReference>
<dbReference type="PANTHER" id="PTHR43537">
    <property type="entry name" value="TRANSCRIPTIONAL REGULATOR, GNTR FAMILY"/>
    <property type="match status" value="1"/>
</dbReference>
<evidence type="ECO:0000256" key="1">
    <source>
        <dbReference type="ARBA" id="ARBA00023015"/>
    </source>
</evidence>
<evidence type="ECO:0000256" key="4">
    <source>
        <dbReference type="SAM" id="MobiDB-lite"/>
    </source>
</evidence>
<keyword evidence="2" id="KW-0238">DNA-binding</keyword>
<dbReference type="SUPFAM" id="SSF46785">
    <property type="entry name" value="Winged helix' DNA-binding domain"/>
    <property type="match status" value="1"/>
</dbReference>
<reference evidence="6 7" key="1">
    <citation type="submission" date="2017-06" db="EMBL/GenBank/DDBJ databases">
        <title>Complete Genome Sequence of the Soil Carbazole-Degrading Bacterium Nocardioides aromaticivorans IC177.</title>
        <authorList>
            <person name="Vejarano F."/>
            <person name="Suzuki-Minakuchi C."/>
            <person name="Ohtsubo Y."/>
            <person name="Tsuda M."/>
            <person name="Okada K."/>
            <person name="Nojiri H."/>
        </authorList>
    </citation>
    <scope>NUCLEOTIDE SEQUENCE [LARGE SCALE GENOMIC DNA]</scope>
    <source>
        <strain evidence="6 7">IC177</strain>
    </source>
</reference>
<dbReference type="InterPro" id="IPR036390">
    <property type="entry name" value="WH_DNA-bd_sf"/>
</dbReference>
<gene>
    <name evidence="6" type="ORF">CFH99_16770</name>
</gene>
<dbReference type="InterPro" id="IPR011711">
    <property type="entry name" value="GntR_C"/>
</dbReference>
<evidence type="ECO:0000259" key="5">
    <source>
        <dbReference type="PROSITE" id="PS50949"/>
    </source>
</evidence>
<dbReference type="Proteomes" id="UP000662818">
    <property type="component" value="Chromosome"/>
</dbReference>